<accession>A0AC61QKW5</accession>
<sequence length="202" mass="23590">MKLRISSKNKYLATIELEDLSRGILPIKQISSLYPSDYEGEISESEANQIIKMLEDYAFNLLVKYLAKEEHSQYQCVLYLQRKGFCSEIVQDAIHRCLELNYLNDQRFAELLISSYIKRKASKRAITAKLSANHIPINVWKPLLEELYTEEEKASNLEELLKKYYSTHSNLPPEKLKERAFGYLFRKGFDPDDIRDAIENLS</sequence>
<comment type="caution">
    <text evidence="1">The sequence shown here is derived from an EMBL/GenBank/DDBJ whole genome shotgun (WGS) entry which is preliminary data.</text>
</comment>
<evidence type="ECO:0000313" key="1">
    <source>
        <dbReference type="EMBL" id="TDF74606.1"/>
    </source>
</evidence>
<gene>
    <name evidence="1" type="ORF">E0946_00555</name>
</gene>
<proteinExistence type="predicted"/>
<dbReference type="EMBL" id="SMOG01000001">
    <property type="protein sequence ID" value="TDF74606.1"/>
    <property type="molecule type" value="Genomic_DNA"/>
</dbReference>
<dbReference type="Proteomes" id="UP000294588">
    <property type="component" value="Unassembled WGS sequence"/>
</dbReference>
<protein>
    <submittedName>
        <fullName evidence="1">Regulatory protein RecX</fullName>
    </submittedName>
</protein>
<name>A0AC61QKW5_9BACT</name>
<reference evidence="1" key="1">
    <citation type="submission" date="2019-03" db="EMBL/GenBank/DDBJ databases">
        <title>Candidatus Syntrophosphaera thermopropionivorans: a novel player in syntrophic propionate oxidation during anaerobic digestion.</title>
        <authorList>
            <person name="Dyksma S."/>
        </authorList>
    </citation>
    <scope>NUCLEOTIDE SEQUENCE</scope>
    <source>
        <strain evidence="1">W5</strain>
    </source>
</reference>
<keyword evidence="2" id="KW-1185">Reference proteome</keyword>
<evidence type="ECO:0000313" key="2">
    <source>
        <dbReference type="Proteomes" id="UP000294588"/>
    </source>
</evidence>
<organism evidence="1 2">
    <name type="scientific">Candidatus Syntrophosphaera thermopropionivorans</name>
    <dbReference type="NCBI Taxonomy" id="2593015"/>
    <lineage>
        <taxon>Bacteria</taxon>
        <taxon>Pseudomonadati</taxon>
        <taxon>Candidatus Cloacimonadota</taxon>
        <taxon>Candidatus Cloacimonadia</taxon>
        <taxon>Candidatus Cloacimonadales</taxon>
        <taxon>Candidatus Cloacimonadaceae</taxon>
        <taxon>Candidatus Syntrophosphaera</taxon>
    </lineage>
</organism>